<evidence type="ECO:0000256" key="11">
    <source>
        <dbReference type="ARBA" id="ARBA00023136"/>
    </source>
</evidence>
<evidence type="ECO:0000313" key="16">
    <source>
        <dbReference type="EMBL" id="SDB86559.1"/>
    </source>
</evidence>
<organism evidence="16 17">
    <name type="scientific">Shouchella lonarensis</name>
    <dbReference type="NCBI Taxonomy" id="1464122"/>
    <lineage>
        <taxon>Bacteria</taxon>
        <taxon>Bacillati</taxon>
        <taxon>Bacillota</taxon>
        <taxon>Bacilli</taxon>
        <taxon>Bacillales</taxon>
        <taxon>Bacillaceae</taxon>
        <taxon>Shouchella</taxon>
    </lineage>
</organism>
<dbReference type="FunFam" id="1.20.20.10:FF:000002">
    <property type="entry name" value="ATP synthase subunit c"/>
    <property type="match status" value="1"/>
</dbReference>
<dbReference type="Proteomes" id="UP000242662">
    <property type="component" value="Unassembled WGS sequence"/>
</dbReference>
<dbReference type="EMBL" id="FMYM01000002">
    <property type="protein sequence ID" value="SDB86559.1"/>
    <property type="molecule type" value="Genomic_DNA"/>
</dbReference>
<dbReference type="GO" id="GO:0046933">
    <property type="term" value="F:proton-transporting ATP synthase activity, rotational mechanism"/>
    <property type="evidence" value="ECO:0007669"/>
    <property type="project" value="UniProtKB-UniRule"/>
</dbReference>
<dbReference type="InterPro" id="IPR038662">
    <property type="entry name" value="ATP_synth_F0_csu_sf"/>
</dbReference>
<keyword evidence="6 14" id="KW-0812">Transmembrane</keyword>
<comment type="caution">
    <text evidence="14">Lacks conserved residue(s) required for the propagation of feature annotation.</text>
</comment>
<evidence type="ECO:0000256" key="7">
    <source>
        <dbReference type="ARBA" id="ARBA00022781"/>
    </source>
</evidence>
<evidence type="ECO:0000256" key="1">
    <source>
        <dbReference type="ARBA" id="ARBA00004651"/>
    </source>
</evidence>
<dbReference type="GO" id="GO:0033177">
    <property type="term" value="C:proton-transporting two-sector ATPase complex, proton-transporting domain"/>
    <property type="evidence" value="ECO:0007669"/>
    <property type="project" value="InterPro"/>
</dbReference>
<keyword evidence="11 14" id="KW-0472">Membrane</keyword>
<reference evidence="17" key="1">
    <citation type="submission" date="2016-09" db="EMBL/GenBank/DDBJ databases">
        <authorList>
            <person name="Varghese N."/>
            <person name="Submissions S."/>
        </authorList>
    </citation>
    <scope>NUCLEOTIDE SEQUENCE [LARGE SCALE GENOMIC DNA]</scope>
    <source>
        <strain evidence="17">25nlg</strain>
    </source>
</reference>
<feature type="site" description="Reversibly protonated during proton transport" evidence="14">
    <location>
        <position position="54"/>
    </location>
</feature>
<dbReference type="NCBIfam" id="TIGR01260">
    <property type="entry name" value="ATP_synt_c"/>
    <property type="match status" value="1"/>
</dbReference>
<evidence type="ECO:0000256" key="13">
    <source>
        <dbReference type="ARBA" id="ARBA00025198"/>
    </source>
</evidence>
<proteinExistence type="inferred from homology"/>
<dbReference type="GO" id="GO:0008289">
    <property type="term" value="F:lipid binding"/>
    <property type="evidence" value="ECO:0007669"/>
    <property type="project" value="UniProtKB-KW"/>
</dbReference>
<dbReference type="AlphaFoldDB" id="A0A1G6GX49"/>
<dbReference type="STRING" id="1464122.SAMN05421737_102123"/>
<dbReference type="GO" id="GO:0045259">
    <property type="term" value="C:proton-transporting ATP synthase complex"/>
    <property type="evidence" value="ECO:0007669"/>
    <property type="project" value="UniProtKB-KW"/>
</dbReference>
<keyword evidence="10 14" id="KW-0446">Lipid-binding</keyword>
<dbReference type="HAMAP" id="MF_01396">
    <property type="entry name" value="ATP_synth_c_bact"/>
    <property type="match status" value="1"/>
</dbReference>
<evidence type="ECO:0000256" key="9">
    <source>
        <dbReference type="ARBA" id="ARBA00023065"/>
    </source>
</evidence>
<dbReference type="SUPFAM" id="SSF81333">
    <property type="entry name" value="F1F0 ATP synthase subunit C"/>
    <property type="match status" value="1"/>
</dbReference>
<keyword evidence="7 14" id="KW-0375">Hydrogen ion transport</keyword>
<keyword evidence="3 14" id="KW-0813">Transport</keyword>
<comment type="function">
    <text evidence="13 14">F(1)F(0) ATP synthase produces ATP from ADP in the presence of a proton or sodium gradient. F-type ATPases consist of two structural domains, F(1) containing the extramembraneous catalytic core and F(0) containing the membrane proton channel, linked together by a central stalk and a peripheral stalk. During catalysis, ATP synthesis in the catalytic domain of F(1) is coupled via a rotary mechanism of the central stalk subunits to proton translocation.</text>
</comment>
<comment type="function">
    <text evidence="14">Key component of the F(0) channel; it plays a direct role in translocation across the membrane. A homomeric c-ring of between 10-14 subunits forms the central stalk rotor element with the F(1) delta and epsilon subunits.</text>
</comment>
<keyword evidence="4 14" id="KW-1003">Cell membrane</keyword>
<evidence type="ECO:0000256" key="2">
    <source>
        <dbReference type="ARBA" id="ARBA00006704"/>
    </source>
</evidence>
<dbReference type="RefSeq" id="WP_090774702.1">
    <property type="nucleotide sequence ID" value="NZ_FMYM01000002.1"/>
</dbReference>
<feature type="transmembrane region" description="Helical" evidence="14">
    <location>
        <begin position="44"/>
        <end position="68"/>
    </location>
</feature>
<dbReference type="InterPro" id="IPR000454">
    <property type="entry name" value="ATP_synth_F0_csu"/>
</dbReference>
<feature type="domain" description="V-ATPase proteolipid subunit C-like" evidence="15">
    <location>
        <begin position="4"/>
        <end position="67"/>
    </location>
</feature>
<dbReference type="InterPro" id="IPR020537">
    <property type="entry name" value="ATP_synth_F0_csu_DDCD_BS"/>
</dbReference>
<keyword evidence="9 14" id="KW-0406">Ion transport</keyword>
<dbReference type="PROSITE" id="PS00605">
    <property type="entry name" value="ATPASE_C"/>
    <property type="match status" value="1"/>
</dbReference>
<comment type="similarity">
    <text evidence="2 14">Belongs to the ATPase C chain family.</text>
</comment>
<evidence type="ECO:0000256" key="6">
    <source>
        <dbReference type="ARBA" id="ARBA00022692"/>
    </source>
</evidence>
<dbReference type="InterPro" id="IPR035921">
    <property type="entry name" value="F/V-ATP_Csub_sf"/>
</dbReference>
<dbReference type="InterPro" id="IPR002379">
    <property type="entry name" value="ATPase_proteolipid_c-like_dom"/>
</dbReference>
<evidence type="ECO:0000256" key="5">
    <source>
        <dbReference type="ARBA" id="ARBA00022547"/>
    </source>
</evidence>
<keyword evidence="8 14" id="KW-1133">Transmembrane helix</keyword>
<evidence type="ECO:0000256" key="3">
    <source>
        <dbReference type="ARBA" id="ARBA00022448"/>
    </source>
</evidence>
<dbReference type="GO" id="GO:0005886">
    <property type="term" value="C:plasma membrane"/>
    <property type="evidence" value="ECO:0007669"/>
    <property type="project" value="UniProtKB-SubCell"/>
</dbReference>
<evidence type="ECO:0000256" key="14">
    <source>
        <dbReference type="HAMAP-Rule" id="MF_01396"/>
    </source>
</evidence>
<protein>
    <recommendedName>
        <fullName evidence="14">ATP synthase subunit c</fullName>
    </recommendedName>
    <alternativeName>
        <fullName evidence="14">ATP synthase F(0) sector subunit c</fullName>
    </alternativeName>
    <alternativeName>
        <fullName evidence="14">F-type ATPase subunit c</fullName>
        <shortName evidence="14">F-ATPase subunit c</shortName>
    </alternativeName>
    <alternativeName>
        <fullName evidence="14">Lipid-binding protein</fullName>
    </alternativeName>
</protein>
<dbReference type="PRINTS" id="PR00124">
    <property type="entry name" value="ATPASEC"/>
</dbReference>
<evidence type="ECO:0000256" key="12">
    <source>
        <dbReference type="ARBA" id="ARBA00023310"/>
    </source>
</evidence>
<dbReference type="OrthoDB" id="2357540at2"/>
<evidence type="ECO:0000259" key="15">
    <source>
        <dbReference type="Pfam" id="PF00137"/>
    </source>
</evidence>
<dbReference type="InterPro" id="IPR005953">
    <property type="entry name" value="ATP_synth_csu_bac/chlpt"/>
</dbReference>
<dbReference type="Gene3D" id="1.20.20.10">
    <property type="entry name" value="F1F0 ATP synthase subunit C"/>
    <property type="match status" value="1"/>
</dbReference>
<evidence type="ECO:0000256" key="8">
    <source>
        <dbReference type="ARBA" id="ARBA00022989"/>
    </source>
</evidence>
<evidence type="ECO:0000256" key="4">
    <source>
        <dbReference type="ARBA" id="ARBA00022475"/>
    </source>
</evidence>
<keyword evidence="5 14" id="KW-0138">CF(0)</keyword>
<dbReference type="Pfam" id="PF00137">
    <property type="entry name" value="ATP-synt_C"/>
    <property type="match status" value="1"/>
</dbReference>
<accession>A0A1G6GX49</accession>
<sequence>MVALGIGLAAGFAAIGGALGVALIVKAVLEGVARQPEQRGALQTLMFIGAPLAEALPIMAIVIAFMLFGKL</sequence>
<evidence type="ECO:0000313" key="17">
    <source>
        <dbReference type="Proteomes" id="UP000242662"/>
    </source>
</evidence>
<gene>
    <name evidence="14" type="primary">atpE</name>
    <name evidence="16" type="ORF">SAMN05421737_102123</name>
</gene>
<name>A0A1G6GX49_9BACI</name>
<dbReference type="NCBIfam" id="NF005363">
    <property type="entry name" value="PRK06876.1"/>
    <property type="match status" value="1"/>
</dbReference>
<evidence type="ECO:0000256" key="10">
    <source>
        <dbReference type="ARBA" id="ARBA00023121"/>
    </source>
</evidence>
<comment type="subcellular location">
    <subcellularLocation>
        <location evidence="1 14">Cell membrane</location>
        <topology evidence="1 14">Multi-pass membrane protein</topology>
    </subcellularLocation>
</comment>
<keyword evidence="12 14" id="KW-0066">ATP synthesis</keyword>
<keyword evidence="17" id="KW-1185">Reference proteome</keyword>